<evidence type="ECO:0000256" key="1">
    <source>
        <dbReference type="SAM" id="SignalP"/>
    </source>
</evidence>
<reference evidence="3 4" key="1">
    <citation type="submission" date="2016-11" db="EMBL/GenBank/DDBJ databases">
        <title>Study of marine rhodopsin-containing bacteria.</title>
        <authorList>
            <person name="Yoshizawa S."/>
            <person name="Kumagai Y."/>
            <person name="Kogure K."/>
        </authorList>
    </citation>
    <scope>NUCLEOTIDE SEQUENCE [LARGE SCALE GENOMIC DNA]</scope>
    <source>
        <strain evidence="3 4">SG-29</strain>
    </source>
</reference>
<dbReference type="SUPFAM" id="SSF53474">
    <property type="entry name" value="alpha/beta-Hydrolases"/>
    <property type="match status" value="1"/>
</dbReference>
<dbReference type="PANTHER" id="PTHR43265">
    <property type="entry name" value="ESTERASE ESTD"/>
    <property type="match status" value="1"/>
</dbReference>
<evidence type="ECO:0000313" key="4">
    <source>
        <dbReference type="Proteomes" id="UP000216446"/>
    </source>
</evidence>
<dbReference type="InterPro" id="IPR022742">
    <property type="entry name" value="Hydrolase_4"/>
</dbReference>
<dbReference type="InterPro" id="IPR029058">
    <property type="entry name" value="AB_hydrolase_fold"/>
</dbReference>
<gene>
    <name evidence="3" type="ORF">BSZ36_10190</name>
</gene>
<feature type="chain" id="PRO_5012808112" description="Serine aminopeptidase S33 domain-containing protein" evidence="1">
    <location>
        <begin position="18"/>
        <end position="475"/>
    </location>
</feature>
<keyword evidence="1" id="KW-0732">Signal</keyword>
<dbReference type="AlphaFoldDB" id="A0A259U0E9"/>
<keyword evidence="4" id="KW-1185">Reference proteome</keyword>
<accession>A0A259U0E9</accession>
<proteinExistence type="predicted"/>
<dbReference type="RefSeq" id="WP_094548540.1">
    <property type="nucleotide sequence ID" value="NZ_MQWB01000001.1"/>
</dbReference>
<dbReference type="InParanoid" id="A0A259U0E9"/>
<name>A0A259U0E9_9BACT</name>
<evidence type="ECO:0000313" key="3">
    <source>
        <dbReference type="EMBL" id="OZC03318.1"/>
    </source>
</evidence>
<dbReference type="Gene3D" id="3.40.50.1820">
    <property type="entry name" value="alpha/beta hydrolase"/>
    <property type="match status" value="1"/>
</dbReference>
<sequence>MRRLLIFLLVLCGSAAAQPAAVVGDWSGTVEGTGLTTVFHITETDGVLSTTLDVPAQGAMGVSTGETTFDGTTLTITVPAVNAVYRGTLEGDVITGELVQGQPTTLNLRRVSDGETAGADVAEENVRGEAAVATAPLALDEPKAPFPYQAEEVRVQSVEGVTIAGTLTIPHGAGPFPGVVLVSGSGAQARDSDVAGNKLFYVLSDYLARRGIAVLRYDDRGTAASTGDYGAATTADLALDAQAVAEYLATRSEVESVGIVGHSEGGAIGPIVAVASEAVDFLVLLAGPAIPGREVIQYQLSKDIVGAGLAPEATGAYERGIASMLDALASGDAETAADRAAAAYAAEVDGVDMSALQALGVTSERVGALASGLSDPWMRYYLGYDPALALREVSVPVLALFAARDQQVRVRGNVEAAVDALAGAPEGTEVVVLPNLNHLFQPTQTGAVTEYSTIRQSYAPAVMDRVADWILDLQP</sequence>
<dbReference type="OrthoDB" id="9809549at2"/>
<feature type="signal peptide" evidence="1">
    <location>
        <begin position="1"/>
        <end position="17"/>
    </location>
</feature>
<organism evidence="3 4">
    <name type="scientific">Rubricoccus marinus</name>
    <dbReference type="NCBI Taxonomy" id="716817"/>
    <lineage>
        <taxon>Bacteria</taxon>
        <taxon>Pseudomonadati</taxon>
        <taxon>Rhodothermota</taxon>
        <taxon>Rhodothermia</taxon>
        <taxon>Rhodothermales</taxon>
        <taxon>Rubricoccaceae</taxon>
        <taxon>Rubricoccus</taxon>
    </lineage>
</organism>
<comment type="caution">
    <text evidence="3">The sequence shown here is derived from an EMBL/GenBank/DDBJ whole genome shotgun (WGS) entry which is preliminary data.</text>
</comment>
<dbReference type="GO" id="GO:0052689">
    <property type="term" value="F:carboxylic ester hydrolase activity"/>
    <property type="evidence" value="ECO:0007669"/>
    <property type="project" value="TreeGrafter"/>
</dbReference>
<dbReference type="InterPro" id="IPR053145">
    <property type="entry name" value="AB_hydrolase_Est10"/>
</dbReference>
<dbReference type="PANTHER" id="PTHR43265:SF1">
    <property type="entry name" value="ESTERASE ESTD"/>
    <property type="match status" value="1"/>
</dbReference>
<protein>
    <recommendedName>
        <fullName evidence="2">Serine aminopeptidase S33 domain-containing protein</fullName>
    </recommendedName>
</protein>
<dbReference type="Proteomes" id="UP000216446">
    <property type="component" value="Unassembled WGS sequence"/>
</dbReference>
<dbReference type="EMBL" id="MQWB01000001">
    <property type="protein sequence ID" value="OZC03318.1"/>
    <property type="molecule type" value="Genomic_DNA"/>
</dbReference>
<evidence type="ECO:0000259" key="2">
    <source>
        <dbReference type="Pfam" id="PF12146"/>
    </source>
</evidence>
<feature type="domain" description="Serine aminopeptidase S33" evidence="2">
    <location>
        <begin position="203"/>
        <end position="293"/>
    </location>
</feature>
<dbReference type="Pfam" id="PF12146">
    <property type="entry name" value="Hydrolase_4"/>
    <property type="match status" value="1"/>
</dbReference>